<evidence type="ECO:0000259" key="6">
    <source>
        <dbReference type="PROSITE" id="PS50850"/>
    </source>
</evidence>
<feature type="transmembrane region" description="Helical" evidence="5">
    <location>
        <begin position="428"/>
        <end position="450"/>
    </location>
</feature>
<dbReference type="InterPro" id="IPR036259">
    <property type="entry name" value="MFS_trans_sf"/>
</dbReference>
<feature type="transmembrane region" description="Helical" evidence="5">
    <location>
        <begin position="189"/>
        <end position="208"/>
    </location>
</feature>
<dbReference type="Gene3D" id="1.20.1250.20">
    <property type="entry name" value="MFS general substrate transporter like domains"/>
    <property type="match status" value="1"/>
</dbReference>
<organism evidence="7 8">
    <name type="scientific">Nonomuraea rosea</name>
    <dbReference type="NCBI Taxonomy" id="638574"/>
    <lineage>
        <taxon>Bacteria</taxon>
        <taxon>Bacillati</taxon>
        <taxon>Actinomycetota</taxon>
        <taxon>Actinomycetes</taxon>
        <taxon>Streptosporangiales</taxon>
        <taxon>Streptosporangiaceae</taxon>
        <taxon>Nonomuraea</taxon>
    </lineage>
</organism>
<feature type="transmembrane region" description="Helical" evidence="5">
    <location>
        <begin position="315"/>
        <end position="333"/>
    </location>
</feature>
<feature type="transmembrane region" description="Helical" evidence="5">
    <location>
        <begin position="245"/>
        <end position="269"/>
    </location>
</feature>
<feature type="transmembrane region" description="Helical" evidence="5">
    <location>
        <begin position="384"/>
        <end position="408"/>
    </location>
</feature>
<name>A0ABP6VCV5_9ACTN</name>
<dbReference type="PRINTS" id="PR01036">
    <property type="entry name" value="TCRTETB"/>
</dbReference>
<feature type="transmembrane region" description="Helical" evidence="5">
    <location>
        <begin position="42"/>
        <end position="60"/>
    </location>
</feature>
<evidence type="ECO:0000256" key="4">
    <source>
        <dbReference type="ARBA" id="ARBA00023136"/>
    </source>
</evidence>
<dbReference type="RefSeq" id="WP_345558820.1">
    <property type="nucleotide sequence ID" value="NZ_BAABDQ010000002.1"/>
</dbReference>
<keyword evidence="8" id="KW-1185">Reference proteome</keyword>
<feature type="transmembrane region" description="Helical" evidence="5">
    <location>
        <begin position="214"/>
        <end position="233"/>
    </location>
</feature>
<dbReference type="PROSITE" id="PS50850">
    <property type="entry name" value="MFS"/>
    <property type="match status" value="1"/>
</dbReference>
<keyword evidence="2 5" id="KW-0812">Transmembrane</keyword>
<accession>A0ABP6VCV5</accession>
<feature type="transmembrane region" description="Helical" evidence="5">
    <location>
        <begin position="94"/>
        <end position="115"/>
    </location>
</feature>
<evidence type="ECO:0000256" key="1">
    <source>
        <dbReference type="ARBA" id="ARBA00004651"/>
    </source>
</evidence>
<keyword evidence="3 5" id="KW-1133">Transmembrane helix</keyword>
<evidence type="ECO:0000256" key="5">
    <source>
        <dbReference type="SAM" id="Phobius"/>
    </source>
</evidence>
<reference evidence="8" key="1">
    <citation type="journal article" date="2019" name="Int. J. Syst. Evol. Microbiol.">
        <title>The Global Catalogue of Microorganisms (GCM) 10K type strain sequencing project: providing services to taxonomists for standard genome sequencing and annotation.</title>
        <authorList>
            <consortium name="The Broad Institute Genomics Platform"/>
            <consortium name="The Broad Institute Genome Sequencing Center for Infectious Disease"/>
            <person name="Wu L."/>
            <person name="Ma J."/>
        </authorList>
    </citation>
    <scope>NUCLEOTIDE SEQUENCE [LARGE SCALE GENOMIC DNA]</scope>
    <source>
        <strain evidence="8">JCM 17326</strain>
    </source>
</reference>
<feature type="domain" description="Major facilitator superfamily (MFS) profile" evidence="6">
    <location>
        <begin position="4"/>
        <end position="455"/>
    </location>
</feature>
<evidence type="ECO:0000313" key="7">
    <source>
        <dbReference type="EMBL" id="GAA3531671.1"/>
    </source>
</evidence>
<evidence type="ECO:0000256" key="2">
    <source>
        <dbReference type="ARBA" id="ARBA00022692"/>
    </source>
</evidence>
<comment type="subcellular location">
    <subcellularLocation>
        <location evidence="1">Cell membrane</location>
        <topology evidence="1">Multi-pass membrane protein</topology>
    </subcellularLocation>
</comment>
<dbReference type="InterPro" id="IPR011701">
    <property type="entry name" value="MFS"/>
</dbReference>
<dbReference type="InterPro" id="IPR020846">
    <property type="entry name" value="MFS_dom"/>
</dbReference>
<feature type="transmembrane region" description="Helical" evidence="5">
    <location>
        <begin position="127"/>
        <end position="150"/>
    </location>
</feature>
<keyword evidence="4 5" id="KW-0472">Membrane</keyword>
<dbReference type="PROSITE" id="PS00217">
    <property type="entry name" value="SUGAR_TRANSPORT_2"/>
    <property type="match status" value="1"/>
</dbReference>
<feature type="transmembrane region" description="Helical" evidence="5">
    <location>
        <begin position="156"/>
        <end position="177"/>
    </location>
</feature>
<dbReference type="EMBL" id="BAABDQ010000002">
    <property type="protein sequence ID" value="GAA3531671.1"/>
    <property type="molecule type" value="Genomic_DNA"/>
</dbReference>
<feature type="transmembrane region" description="Helical" evidence="5">
    <location>
        <begin position="339"/>
        <end position="363"/>
    </location>
</feature>
<dbReference type="InterPro" id="IPR005829">
    <property type="entry name" value="Sugar_transporter_CS"/>
</dbReference>
<dbReference type="PANTHER" id="PTHR23501">
    <property type="entry name" value="MAJOR FACILITATOR SUPERFAMILY"/>
    <property type="match status" value="1"/>
</dbReference>
<feature type="transmembrane region" description="Helical" evidence="5">
    <location>
        <begin position="72"/>
        <end position="88"/>
    </location>
</feature>
<gene>
    <name evidence="7" type="ORF">GCM10022419_008350</name>
</gene>
<dbReference type="Gene3D" id="1.20.1720.10">
    <property type="entry name" value="Multidrug resistance protein D"/>
    <property type="match status" value="1"/>
</dbReference>
<proteinExistence type="predicted"/>
<dbReference type="Proteomes" id="UP001500630">
    <property type="component" value="Unassembled WGS sequence"/>
</dbReference>
<comment type="caution">
    <text evidence="7">The sequence shown here is derived from an EMBL/GenBank/DDBJ whole genome shotgun (WGS) entry which is preliminary data.</text>
</comment>
<dbReference type="SUPFAM" id="SSF103473">
    <property type="entry name" value="MFS general substrate transporter"/>
    <property type="match status" value="1"/>
</dbReference>
<dbReference type="Pfam" id="PF07690">
    <property type="entry name" value="MFS_1"/>
    <property type="match status" value="1"/>
</dbReference>
<dbReference type="PANTHER" id="PTHR23501:SF197">
    <property type="entry name" value="COMD"/>
    <property type="match status" value="1"/>
</dbReference>
<evidence type="ECO:0000313" key="8">
    <source>
        <dbReference type="Proteomes" id="UP001500630"/>
    </source>
</evidence>
<sequence>MGLVLSGLILAMLLGALDQTIMAPALPAVAGGLGGFDQMPAVVSAYLVAATVVMPVYGKLGDRYGRKPTMQVAIVVFVTGAVLCAVATSMPQFIAFRAIQGVGGGGLMIGAQAIIGEIVSPRERGRYLGFIGAAYVVAAVGGPLIGGFFIDRLSWRWIFAIYPPLGLLALVVLTLTLRLPPRPRTRAPLDVAGAVTLAVAVVGVVMTGQTRNPAYLLLAAAGAVGWLVSARFAKDPILPLRLFKDRAFAVPVAISALIGFALFGTITYMPAYLQIALGTSATQAGLLVTALMGGVLTTTIVSGRLITRTGRYKPYPVAGTALAAAGLGLIGLAGGAPVALAGAMLVTGLGVGLVMQVMVLAAQNAVEYEDLGTATSSVTFLRQIGASAGVALVGALITWRFSGVIPATGSATGPAELPESVRAAFAEAVPPVFAAMAPLLAVAFFLALALPARPLRTTAYVEEKM</sequence>
<protein>
    <recommendedName>
        <fullName evidence="6">Major facilitator superfamily (MFS) profile domain-containing protein</fullName>
    </recommendedName>
</protein>
<feature type="transmembrane region" description="Helical" evidence="5">
    <location>
        <begin position="281"/>
        <end position="303"/>
    </location>
</feature>
<evidence type="ECO:0000256" key="3">
    <source>
        <dbReference type="ARBA" id="ARBA00022989"/>
    </source>
</evidence>